<name>A0A7X5HVW8_9FIRM</name>
<evidence type="ECO:0000256" key="4">
    <source>
        <dbReference type="ARBA" id="ARBA00022833"/>
    </source>
</evidence>
<protein>
    <submittedName>
        <fullName evidence="6">MBL fold metallo-hydrolase</fullName>
    </submittedName>
</protein>
<evidence type="ECO:0000256" key="3">
    <source>
        <dbReference type="ARBA" id="ARBA00022801"/>
    </source>
</evidence>
<feature type="domain" description="Metallo-beta-lactamase" evidence="5">
    <location>
        <begin position="12"/>
        <end position="192"/>
    </location>
</feature>
<dbReference type="PANTHER" id="PTHR46233:SF3">
    <property type="entry name" value="HYDROXYACYLGLUTATHIONE HYDROLASE GLOC"/>
    <property type="match status" value="1"/>
</dbReference>
<dbReference type="CDD" id="cd06262">
    <property type="entry name" value="metallo-hydrolase-like_MBL-fold"/>
    <property type="match status" value="1"/>
</dbReference>
<dbReference type="AlphaFoldDB" id="A0A7X5HVW8"/>
<dbReference type="InterPro" id="IPR001279">
    <property type="entry name" value="Metallo-B-lactamas"/>
</dbReference>
<organism evidence="6 7">
    <name type="scientific">Anaerotalea alkaliphila</name>
    <dbReference type="NCBI Taxonomy" id="2662126"/>
    <lineage>
        <taxon>Bacteria</taxon>
        <taxon>Bacillati</taxon>
        <taxon>Bacillota</taxon>
        <taxon>Clostridia</taxon>
        <taxon>Eubacteriales</taxon>
        <taxon>Anaerotalea</taxon>
    </lineage>
</organism>
<evidence type="ECO:0000313" key="7">
    <source>
        <dbReference type="Proteomes" id="UP000461585"/>
    </source>
</evidence>
<dbReference type="SMART" id="SM00849">
    <property type="entry name" value="Lactamase_B"/>
    <property type="match status" value="1"/>
</dbReference>
<accession>A0A7X5HVW8</accession>
<keyword evidence="2" id="KW-0479">Metal-binding</keyword>
<comment type="caution">
    <text evidence="6">The sequence shown here is derived from an EMBL/GenBank/DDBJ whole genome shotgun (WGS) entry which is preliminary data.</text>
</comment>
<evidence type="ECO:0000259" key="5">
    <source>
        <dbReference type="SMART" id="SM00849"/>
    </source>
</evidence>
<dbReference type="EMBL" id="JAAEEH010000017">
    <property type="protein sequence ID" value="NDL67599.1"/>
    <property type="molecule type" value="Genomic_DNA"/>
</dbReference>
<dbReference type="GO" id="GO:0046872">
    <property type="term" value="F:metal ion binding"/>
    <property type="evidence" value="ECO:0007669"/>
    <property type="project" value="UniProtKB-KW"/>
</dbReference>
<evidence type="ECO:0000313" key="6">
    <source>
        <dbReference type="EMBL" id="NDL67599.1"/>
    </source>
</evidence>
<comment type="cofactor">
    <cofactor evidence="1">
        <name>Zn(2+)</name>
        <dbReference type="ChEBI" id="CHEBI:29105"/>
    </cofactor>
</comment>
<gene>
    <name evidence="6" type="ORF">GXN74_07550</name>
</gene>
<dbReference type="GO" id="GO:0016787">
    <property type="term" value="F:hydrolase activity"/>
    <property type="evidence" value="ECO:0007669"/>
    <property type="project" value="UniProtKB-KW"/>
</dbReference>
<dbReference type="Gene3D" id="3.60.15.10">
    <property type="entry name" value="Ribonuclease Z/Hydroxyacylglutathione hydrolase-like"/>
    <property type="match status" value="1"/>
</dbReference>
<dbReference type="InterPro" id="IPR051453">
    <property type="entry name" value="MBL_Glyoxalase_II"/>
</dbReference>
<sequence length="213" mass="23537">MKVLKLVLGELQTNCYIAYDEETKKAVLVDAPAEAERIVENLASLGLDLQAVLLTHGHFDHVSAVPDLMRHLHPQVVAHKEEALVMEDPKQNLSLYFLGRELSAQADTLVEDGDVLDFGGELVFDCFVVEGHSKKDTCFYNRAQGVVFTGDTLMAGCMGRTDFYPGKANALKENIKGRLLLLPPETKVHAGHGFETTIGVEKRSNPYLNNNGW</sequence>
<evidence type="ECO:0000256" key="2">
    <source>
        <dbReference type="ARBA" id="ARBA00022723"/>
    </source>
</evidence>
<dbReference type="Pfam" id="PF00753">
    <property type="entry name" value="Lactamase_B"/>
    <property type="match status" value="1"/>
</dbReference>
<evidence type="ECO:0000256" key="1">
    <source>
        <dbReference type="ARBA" id="ARBA00001947"/>
    </source>
</evidence>
<keyword evidence="3 6" id="KW-0378">Hydrolase</keyword>
<dbReference type="InterPro" id="IPR036866">
    <property type="entry name" value="RibonucZ/Hydroxyglut_hydro"/>
</dbReference>
<dbReference type="PANTHER" id="PTHR46233">
    <property type="entry name" value="HYDROXYACYLGLUTATHIONE HYDROLASE GLOC"/>
    <property type="match status" value="1"/>
</dbReference>
<reference evidence="6 7" key="1">
    <citation type="submission" date="2020-01" db="EMBL/GenBank/DDBJ databases">
        <title>Anaeroalcalibacter tamaniensis gen. nov., sp. nov., moderately halophilic strictly anaerobic fermenter bacterium from mud volcano of Taman peninsula.</title>
        <authorList>
            <person name="Frolova A."/>
            <person name="Merkel A.Y."/>
            <person name="Slobodkin A.I."/>
        </authorList>
    </citation>
    <scope>NUCLEOTIDE SEQUENCE [LARGE SCALE GENOMIC DNA]</scope>
    <source>
        <strain evidence="6 7">F-3ap</strain>
    </source>
</reference>
<dbReference type="RefSeq" id="WP_162370326.1">
    <property type="nucleotide sequence ID" value="NZ_JAAEEH010000017.1"/>
</dbReference>
<dbReference type="Proteomes" id="UP000461585">
    <property type="component" value="Unassembled WGS sequence"/>
</dbReference>
<keyword evidence="4" id="KW-0862">Zinc</keyword>
<proteinExistence type="predicted"/>
<keyword evidence="7" id="KW-1185">Reference proteome</keyword>
<dbReference type="SUPFAM" id="SSF56281">
    <property type="entry name" value="Metallo-hydrolase/oxidoreductase"/>
    <property type="match status" value="1"/>
</dbReference>